<evidence type="ECO:0000256" key="1">
    <source>
        <dbReference type="SAM" id="SignalP"/>
    </source>
</evidence>
<evidence type="ECO:0008006" key="4">
    <source>
        <dbReference type="Google" id="ProtNLM"/>
    </source>
</evidence>
<evidence type="ECO:0000313" key="3">
    <source>
        <dbReference type="Proteomes" id="UP001465153"/>
    </source>
</evidence>
<keyword evidence="1" id="KW-0732">Signal</keyword>
<accession>A0ABQ0A707</accession>
<comment type="caution">
    <text evidence="2">The sequence shown here is derived from an EMBL/GenBank/DDBJ whole genome shotgun (WGS) entry which is preliminary data.</text>
</comment>
<feature type="signal peptide" evidence="1">
    <location>
        <begin position="1"/>
        <end position="41"/>
    </location>
</feature>
<dbReference type="Proteomes" id="UP001465153">
    <property type="component" value="Unassembled WGS sequence"/>
</dbReference>
<dbReference type="Pfam" id="PF12094">
    <property type="entry name" value="DUF3570"/>
    <property type="match status" value="1"/>
</dbReference>
<organism evidence="2 3">
    <name type="scientific">Sessilibacter corallicola</name>
    <dbReference type="NCBI Taxonomy" id="2904075"/>
    <lineage>
        <taxon>Bacteria</taxon>
        <taxon>Pseudomonadati</taxon>
        <taxon>Pseudomonadota</taxon>
        <taxon>Gammaproteobacteria</taxon>
        <taxon>Cellvibrionales</taxon>
        <taxon>Cellvibrionaceae</taxon>
        <taxon>Sessilibacter</taxon>
    </lineage>
</organism>
<sequence length="401" mass="45386">MAAVVVTNRFKILMKKSAVLNTCFSITATLILSVSSLLANAAVLPDDRIDILYHSYDGDGVKIDGPSILVRKNIAETVSVYGNYYVDEVTGASIDVMSFGSAYVEEREEFSFGADYLYDKSVMSFSYTNSSENDFDAESYSLGITQDFFGDLSTLSLGISYGENTVGRSDDPNFEEFSDSRRFRAGLTQILTKNLIVSLNAESVIDEGFLNNPYRQVRFLTGENAASTRSELYPSTRNSDAFSIKGLYYLPYRASVRADYRTYSDSWGIEAENYEVRYVHPVKSVEGLTLELRLRTNDQTQADFYFDLLPFDGATNFFARDKELSTFTSTQVGFGATYEVKAKWLSGFDKTTINLQYDRIEFDYDNFRDITANQNGEFNIGEEPLFSFEADVIRLYISFWY</sequence>
<keyword evidence="3" id="KW-1185">Reference proteome</keyword>
<evidence type="ECO:0000313" key="2">
    <source>
        <dbReference type="EMBL" id="GAA6167439.1"/>
    </source>
</evidence>
<dbReference type="RefSeq" id="WP_353302078.1">
    <property type="nucleotide sequence ID" value="NZ_BAABWN010000003.1"/>
</dbReference>
<reference evidence="2 3" key="1">
    <citation type="submission" date="2024-04" db="EMBL/GenBank/DDBJ databases">
        <title>Draft genome sequence of Sessilibacter corallicola NBRC 116591.</title>
        <authorList>
            <person name="Miyakawa T."/>
            <person name="Kusuya Y."/>
            <person name="Miura T."/>
        </authorList>
    </citation>
    <scope>NUCLEOTIDE SEQUENCE [LARGE SCALE GENOMIC DNA]</scope>
    <source>
        <strain evidence="2 3">KU-00831-HH</strain>
    </source>
</reference>
<name>A0ABQ0A707_9GAMM</name>
<proteinExistence type="predicted"/>
<protein>
    <recommendedName>
        <fullName evidence="4">DUF3570 domain-containing protein</fullName>
    </recommendedName>
</protein>
<dbReference type="InterPro" id="IPR021953">
    <property type="entry name" value="DUF3570"/>
</dbReference>
<gene>
    <name evidence="2" type="ORF">NBRC116591_12490</name>
</gene>
<feature type="chain" id="PRO_5046730155" description="DUF3570 domain-containing protein" evidence="1">
    <location>
        <begin position="42"/>
        <end position="401"/>
    </location>
</feature>
<dbReference type="EMBL" id="BAABWN010000003">
    <property type="protein sequence ID" value="GAA6167439.1"/>
    <property type="molecule type" value="Genomic_DNA"/>
</dbReference>